<evidence type="ECO:0000256" key="1">
    <source>
        <dbReference type="SAM" id="MobiDB-lite"/>
    </source>
</evidence>
<dbReference type="Pfam" id="PF13638">
    <property type="entry name" value="PIN_4"/>
    <property type="match status" value="1"/>
</dbReference>
<gene>
    <name evidence="3" type="ORF">MNBD_NITROSPINAE04-108</name>
</gene>
<evidence type="ECO:0000259" key="2">
    <source>
        <dbReference type="Pfam" id="PF13638"/>
    </source>
</evidence>
<reference evidence="3" key="1">
    <citation type="submission" date="2018-06" db="EMBL/GenBank/DDBJ databases">
        <authorList>
            <person name="Zhirakovskaya E."/>
        </authorList>
    </citation>
    <scope>NUCLEOTIDE SEQUENCE</scope>
</reference>
<dbReference type="InterPro" id="IPR002716">
    <property type="entry name" value="PIN_dom"/>
</dbReference>
<name>A0A3B1BF94_9ZZZZ</name>
<dbReference type="AlphaFoldDB" id="A0A3B1BF94"/>
<protein>
    <recommendedName>
        <fullName evidence="2">PIN domain-containing protein</fullName>
    </recommendedName>
</protein>
<proteinExistence type="predicted"/>
<organism evidence="3">
    <name type="scientific">hydrothermal vent metagenome</name>
    <dbReference type="NCBI Taxonomy" id="652676"/>
    <lineage>
        <taxon>unclassified sequences</taxon>
        <taxon>metagenomes</taxon>
        <taxon>ecological metagenomes</taxon>
    </lineage>
</organism>
<evidence type="ECO:0000313" key="3">
    <source>
        <dbReference type="EMBL" id="VAX16926.1"/>
    </source>
</evidence>
<accession>A0A3B1BF94</accession>
<feature type="domain" description="PIN" evidence="2">
    <location>
        <begin position="11"/>
        <end position="151"/>
    </location>
</feature>
<sequence length="495" mass="56558">MAQNILYLFPDTNLFVQCRQLGELDWVNISPFSEIHLIVSRPVQGEIDNQKSRGNGRIQKRARKASSLFREILLSNSSHKIISNDDPVVKLFLWPENVKADSCPETLNLSEPDDHLVAAVWLYRKRHPGDDVRLLTHDTGPMGTAKTLDVPFVPIPDTWILPPETSEKEKKIKELEQQVAMLKSSEPTVTVECLNYRYEAVDILECEYVKYQALSKDEIEKLLALLEDRFPMAVPKDDSGAVKVEKDKNTNRYKLNISSGYIPLSENAVQEYEKNTYPDWLNKCKDIFNGLHQELQKMAEDTTFCYSINNKGTRPGRDVLVEFEAFGDFMIMPPRDEDSGENEPIELSEPPKPPAVQYHKKSSLSLVDAIANMGINRISSAGNHAFSRNFDFPIAREFKRDPNAFYYKTGKSGSLRKVEKSFSLECEQWRHGNEPELFNGIVVFDNIKEKIEGMLECRVHAENLTEVVVKRITIRINVKTESIYDKALALIDSLQ</sequence>
<dbReference type="EMBL" id="UOGA01000081">
    <property type="protein sequence ID" value="VAX16926.1"/>
    <property type="molecule type" value="Genomic_DNA"/>
</dbReference>
<feature type="region of interest" description="Disordered" evidence="1">
    <location>
        <begin position="332"/>
        <end position="356"/>
    </location>
</feature>
<dbReference type="Gene3D" id="3.40.50.1010">
    <property type="entry name" value="5'-nuclease"/>
    <property type="match status" value="1"/>
</dbReference>